<feature type="region of interest" description="Disordered" evidence="1">
    <location>
        <begin position="130"/>
        <end position="177"/>
    </location>
</feature>
<protein>
    <submittedName>
        <fullName evidence="2">Uncharacterized protein</fullName>
    </submittedName>
</protein>
<feature type="compositionally biased region" description="Low complexity" evidence="1">
    <location>
        <begin position="312"/>
        <end position="326"/>
    </location>
</feature>
<name>A0AAX4KHR5_9TREE</name>
<evidence type="ECO:0000256" key="1">
    <source>
        <dbReference type="SAM" id="MobiDB-lite"/>
    </source>
</evidence>
<dbReference type="KEGG" id="ker:91102938"/>
<dbReference type="AlphaFoldDB" id="A0AAX4KHR5"/>
<gene>
    <name evidence="2" type="ORF">V865_004136</name>
</gene>
<accession>A0AAX4KHR5</accession>
<feature type="region of interest" description="Disordered" evidence="1">
    <location>
        <begin position="1"/>
        <end position="102"/>
    </location>
</feature>
<sequence>MPSIASSSRTRTRTPLISLPLTSFIQPIPSSSSSFPSPISLPSKRGPSSLSVPSSPGSTKARKVSRTEMDGSETVRKARVATSGSGKGKGKEQVDDDERAVEVGVTPRIKNVLEKDDLGVGKSPARRLFVNDRESPISGISGAISTPPKSHRGLAPSPPISDSPFTISTPTSTSDQDEIEIDVQAAPSPTLPSSLLPLESGSESHCGFTIYQSTSTELRELDEFAASQILQLTSSAGPSLTPSPSLSEIDLNSIENQENLQPLSLPLVNYPPSPNSKSRSNPNSNRTTPSKYGTGTSTADDEIISMYLSAPSTNSSISGTSASGSGTRRRERSKLINEVLLLRGENVREKEDKMDVDVDVDAEEEEELTPGKKIVKGGRERLRREVNMA</sequence>
<dbReference type="Proteomes" id="UP001358614">
    <property type="component" value="Chromosome 1"/>
</dbReference>
<proteinExistence type="predicted"/>
<evidence type="ECO:0000313" key="3">
    <source>
        <dbReference type="Proteomes" id="UP001358614"/>
    </source>
</evidence>
<feature type="compositionally biased region" description="Low complexity" evidence="1">
    <location>
        <begin position="275"/>
        <end position="291"/>
    </location>
</feature>
<keyword evidence="3" id="KW-1185">Reference proteome</keyword>
<organism evidence="2 3">
    <name type="scientific">Kwoniella europaea PYCC6329</name>
    <dbReference type="NCBI Taxonomy" id="1423913"/>
    <lineage>
        <taxon>Eukaryota</taxon>
        <taxon>Fungi</taxon>
        <taxon>Dikarya</taxon>
        <taxon>Basidiomycota</taxon>
        <taxon>Agaricomycotina</taxon>
        <taxon>Tremellomycetes</taxon>
        <taxon>Tremellales</taxon>
        <taxon>Cryptococcaceae</taxon>
        <taxon>Kwoniella</taxon>
    </lineage>
</organism>
<feature type="region of interest" description="Disordered" evidence="1">
    <location>
        <begin position="264"/>
        <end position="331"/>
    </location>
</feature>
<feature type="compositionally biased region" description="Low complexity" evidence="1">
    <location>
        <begin position="162"/>
        <end position="174"/>
    </location>
</feature>
<feature type="compositionally biased region" description="Low complexity" evidence="1">
    <location>
        <begin position="1"/>
        <end position="58"/>
    </location>
</feature>
<feature type="compositionally biased region" description="Basic and acidic residues" evidence="1">
    <location>
        <begin position="65"/>
        <end position="76"/>
    </location>
</feature>
<dbReference type="EMBL" id="CP144089">
    <property type="protein sequence ID" value="WWD06051.1"/>
    <property type="molecule type" value="Genomic_DNA"/>
</dbReference>
<dbReference type="GeneID" id="91102938"/>
<evidence type="ECO:0000313" key="2">
    <source>
        <dbReference type="EMBL" id="WWD06051.1"/>
    </source>
</evidence>
<reference evidence="2 3" key="1">
    <citation type="submission" date="2024-01" db="EMBL/GenBank/DDBJ databases">
        <title>Comparative genomics of Cryptococcus and Kwoniella reveals pathogenesis evolution and contrasting modes of karyotype evolution via chromosome fusion or intercentromeric recombination.</title>
        <authorList>
            <person name="Coelho M.A."/>
            <person name="David-Palma M."/>
            <person name="Shea T."/>
            <person name="Bowers K."/>
            <person name="McGinley-Smith S."/>
            <person name="Mohammad A.W."/>
            <person name="Gnirke A."/>
            <person name="Yurkov A.M."/>
            <person name="Nowrousian M."/>
            <person name="Sun S."/>
            <person name="Cuomo C.A."/>
            <person name="Heitman J."/>
        </authorList>
    </citation>
    <scope>NUCLEOTIDE SEQUENCE [LARGE SCALE GENOMIC DNA]</scope>
    <source>
        <strain evidence="2 3">PYCC6329</strain>
    </source>
</reference>
<dbReference type="RefSeq" id="XP_066084018.1">
    <property type="nucleotide sequence ID" value="XM_066227921.1"/>
</dbReference>